<accession>A0A9P6D5E8</accession>
<proteinExistence type="predicted"/>
<gene>
    <name evidence="1" type="ORF">BDN71DRAFT_1450340</name>
</gene>
<organism evidence="1 2">
    <name type="scientific">Pleurotus eryngii</name>
    <name type="common">Boletus of the steppes</name>
    <dbReference type="NCBI Taxonomy" id="5323"/>
    <lineage>
        <taxon>Eukaryota</taxon>
        <taxon>Fungi</taxon>
        <taxon>Dikarya</taxon>
        <taxon>Basidiomycota</taxon>
        <taxon>Agaricomycotina</taxon>
        <taxon>Agaricomycetes</taxon>
        <taxon>Agaricomycetidae</taxon>
        <taxon>Agaricales</taxon>
        <taxon>Pleurotineae</taxon>
        <taxon>Pleurotaceae</taxon>
        <taxon>Pleurotus</taxon>
    </lineage>
</organism>
<evidence type="ECO:0000313" key="2">
    <source>
        <dbReference type="Proteomes" id="UP000807025"/>
    </source>
</evidence>
<sequence length="153" mass="17608">MKTADVAYRRECWNQDDLRVLLLKYTAYLHPVNHCPSLQPSSVVLEDTLSSVLPDLVWHQSWFSAVFRMLRRQTESSSHPNRDVSLKPVMIPIECISTFPCNSWWAHPAVGRVVATVMSPLSAHRTFMVSGIRQSFQQIGRSAYLEELRDIEH</sequence>
<evidence type="ECO:0000313" key="1">
    <source>
        <dbReference type="EMBL" id="KAF9493371.1"/>
    </source>
</evidence>
<keyword evidence="2" id="KW-1185">Reference proteome</keyword>
<name>A0A9P6D5E8_PLEER</name>
<dbReference type="Proteomes" id="UP000807025">
    <property type="component" value="Unassembled WGS sequence"/>
</dbReference>
<comment type="caution">
    <text evidence="1">The sequence shown here is derived from an EMBL/GenBank/DDBJ whole genome shotgun (WGS) entry which is preliminary data.</text>
</comment>
<reference evidence="1" key="1">
    <citation type="submission" date="2020-11" db="EMBL/GenBank/DDBJ databases">
        <authorList>
            <consortium name="DOE Joint Genome Institute"/>
            <person name="Ahrendt S."/>
            <person name="Riley R."/>
            <person name="Andreopoulos W."/>
            <person name="Labutti K."/>
            <person name="Pangilinan J."/>
            <person name="Ruiz-Duenas F.J."/>
            <person name="Barrasa J.M."/>
            <person name="Sanchez-Garcia M."/>
            <person name="Camarero S."/>
            <person name="Miyauchi S."/>
            <person name="Serrano A."/>
            <person name="Linde D."/>
            <person name="Babiker R."/>
            <person name="Drula E."/>
            <person name="Ayuso-Fernandez I."/>
            <person name="Pacheco R."/>
            <person name="Padilla G."/>
            <person name="Ferreira P."/>
            <person name="Barriuso J."/>
            <person name="Kellner H."/>
            <person name="Castanera R."/>
            <person name="Alfaro M."/>
            <person name="Ramirez L."/>
            <person name="Pisabarro A.G."/>
            <person name="Kuo A."/>
            <person name="Tritt A."/>
            <person name="Lipzen A."/>
            <person name="He G."/>
            <person name="Yan M."/>
            <person name="Ng V."/>
            <person name="Cullen D."/>
            <person name="Martin F."/>
            <person name="Rosso M.-N."/>
            <person name="Henrissat B."/>
            <person name="Hibbett D."/>
            <person name="Martinez A.T."/>
            <person name="Grigoriev I.V."/>
        </authorList>
    </citation>
    <scope>NUCLEOTIDE SEQUENCE</scope>
    <source>
        <strain evidence="1">ATCC 90797</strain>
    </source>
</reference>
<protein>
    <submittedName>
        <fullName evidence="1">Uncharacterized protein</fullName>
    </submittedName>
</protein>
<dbReference type="AlphaFoldDB" id="A0A9P6D5E8"/>
<dbReference type="EMBL" id="MU154586">
    <property type="protein sequence ID" value="KAF9493371.1"/>
    <property type="molecule type" value="Genomic_DNA"/>
</dbReference>